<evidence type="ECO:0008006" key="5">
    <source>
        <dbReference type="Google" id="ProtNLM"/>
    </source>
</evidence>
<evidence type="ECO:0000256" key="1">
    <source>
        <dbReference type="SAM" id="MobiDB-lite"/>
    </source>
</evidence>
<gene>
    <name evidence="3" type="ORF">N803_11280</name>
</gene>
<dbReference type="AlphaFoldDB" id="A0A0A0JMJ4"/>
<feature type="signal peptide" evidence="2">
    <location>
        <begin position="1"/>
        <end position="22"/>
    </location>
</feature>
<reference evidence="3 4" key="1">
    <citation type="submission" date="2013-08" db="EMBL/GenBank/DDBJ databases">
        <title>The genome sequence of Knoellia subterranea.</title>
        <authorList>
            <person name="Zhu W."/>
            <person name="Wang G."/>
        </authorList>
    </citation>
    <scope>NUCLEOTIDE SEQUENCE [LARGE SCALE GENOMIC DNA]</scope>
    <source>
        <strain evidence="3 4">KCTC 19937</strain>
    </source>
</reference>
<proteinExistence type="predicted"/>
<feature type="compositionally biased region" description="Basic and acidic residues" evidence="1">
    <location>
        <begin position="86"/>
        <end position="95"/>
    </location>
</feature>
<evidence type="ECO:0000313" key="4">
    <source>
        <dbReference type="Proteomes" id="UP000030011"/>
    </source>
</evidence>
<feature type="chain" id="PRO_5038435083" description="Lipoprotein" evidence="2">
    <location>
        <begin position="23"/>
        <end position="131"/>
    </location>
</feature>
<comment type="caution">
    <text evidence="3">The sequence shown here is derived from an EMBL/GenBank/DDBJ whole genome shotgun (WGS) entry which is preliminary data.</text>
</comment>
<dbReference type="STRING" id="1385521.N803_11280"/>
<protein>
    <recommendedName>
        <fullName evidence="5">Lipoprotein</fullName>
    </recommendedName>
</protein>
<keyword evidence="2" id="KW-0732">Signal</keyword>
<dbReference type="EMBL" id="AVPK01000003">
    <property type="protein sequence ID" value="KGN38358.1"/>
    <property type="molecule type" value="Genomic_DNA"/>
</dbReference>
<evidence type="ECO:0000313" key="3">
    <source>
        <dbReference type="EMBL" id="KGN38358.1"/>
    </source>
</evidence>
<sequence length="131" mass="13323">MGVMKRLTTTVLTIALATGIAACSGSSGGEVELFADAMAGHALTVQEATGTPMVWVSSEDGSDPRPGGRPDPSLCSVTGGGTPRLVKPEDTDTARLGDTTLYPVGQLEGFQAPGEVTCSGGEIKHVYVGRS</sequence>
<accession>A0A0A0JMJ4</accession>
<organism evidence="3 4">
    <name type="scientific">Knoellia subterranea KCTC 19937</name>
    <dbReference type="NCBI Taxonomy" id="1385521"/>
    <lineage>
        <taxon>Bacteria</taxon>
        <taxon>Bacillati</taxon>
        <taxon>Actinomycetota</taxon>
        <taxon>Actinomycetes</taxon>
        <taxon>Micrococcales</taxon>
        <taxon>Intrasporangiaceae</taxon>
        <taxon>Knoellia</taxon>
    </lineage>
</organism>
<dbReference type="PROSITE" id="PS51257">
    <property type="entry name" value="PROKAR_LIPOPROTEIN"/>
    <property type="match status" value="1"/>
</dbReference>
<keyword evidence="4" id="KW-1185">Reference proteome</keyword>
<feature type="region of interest" description="Disordered" evidence="1">
    <location>
        <begin position="55"/>
        <end position="96"/>
    </location>
</feature>
<evidence type="ECO:0000256" key="2">
    <source>
        <dbReference type="SAM" id="SignalP"/>
    </source>
</evidence>
<dbReference type="Proteomes" id="UP000030011">
    <property type="component" value="Unassembled WGS sequence"/>
</dbReference>
<name>A0A0A0JMJ4_9MICO</name>